<dbReference type="PANTHER" id="PTHR22901">
    <property type="entry name" value="SIALATE O-ACETYLESTERASE"/>
    <property type="match status" value="1"/>
</dbReference>
<evidence type="ECO:0000256" key="2">
    <source>
        <dbReference type="SAM" id="SignalP"/>
    </source>
</evidence>
<dbReference type="EMBL" id="NFIJ01000001">
    <property type="protein sequence ID" value="OUO07419.1"/>
    <property type="molecule type" value="Genomic_DNA"/>
</dbReference>
<dbReference type="Gene3D" id="2.120.10.80">
    <property type="entry name" value="Kelch-type beta propeller"/>
    <property type="match status" value="2"/>
</dbReference>
<organism evidence="5 6">
    <name type="scientific">Parabacteroides johnsonii</name>
    <dbReference type="NCBI Taxonomy" id="387661"/>
    <lineage>
        <taxon>Bacteria</taxon>
        <taxon>Pseudomonadati</taxon>
        <taxon>Bacteroidota</taxon>
        <taxon>Bacteroidia</taxon>
        <taxon>Bacteroidales</taxon>
        <taxon>Tannerellaceae</taxon>
        <taxon>Parabacteroides</taxon>
    </lineage>
</organism>
<dbReference type="InterPro" id="IPR005181">
    <property type="entry name" value="SASA"/>
</dbReference>
<dbReference type="Pfam" id="PF13472">
    <property type="entry name" value="Lipase_GDSL_2"/>
    <property type="match status" value="1"/>
</dbReference>
<protein>
    <submittedName>
        <fullName evidence="5">Mutarotase</fullName>
    </submittedName>
</protein>
<name>A0A9Q5SV12_9BACT</name>
<dbReference type="SUPFAM" id="SSF52266">
    <property type="entry name" value="SGNH hydrolase"/>
    <property type="match status" value="2"/>
</dbReference>
<feature type="domain" description="SGNH hydrolase-type esterase" evidence="4">
    <location>
        <begin position="25"/>
        <end position="200"/>
    </location>
</feature>
<reference evidence="6" key="1">
    <citation type="submission" date="2017-04" db="EMBL/GenBank/DDBJ databases">
        <title>Function of individual gut microbiota members based on whole genome sequencing of pure cultures obtained from chicken caecum.</title>
        <authorList>
            <person name="Medvecky M."/>
            <person name="Cejkova D."/>
            <person name="Polansky O."/>
            <person name="Karasova D."/>
            <person name="Kubasova T."/>
            <person name="Cizek A."/>
            <person name="Rychlik I."/>
        </authorList>
    </citation>
    <scope>NUCLEOTIDE SEQUENCE [LARGE SCALE GENOMIC DNA]</scope>
    <source>
        <strain evidence="6">An42</strain>
    </source>
</reference>
<proteinExistence type="predicted"/>
<dbReference type="InterPro" id="IPR015915">
    <property type="entry name" value="Kelch-typ_b-propeller"/>
</dbReference>
<dbReference type="InterPro" id="IPR013830">
    <property type="entry name" value="SGNH_hydro"/>
</dbReference>
<dbReference type="NCBIfam" id="TIGR03548">
    <property type="entry name" value="mutarot_permut"/>
    <property type="match status" value="1"/>
</dbReference>
<keyword evidence="2" id="KW-0732">Signal</keyword>
<evidence type="ECO:0000259" key="4">
    <source>
        <dbReference type="Pfam" id="PF13472"/>
    </source>
</evidence>
<sequence length="1065" mass="119207">MKKILLCLFILLSATIQAQKIKVACVGNSVTYGHGIEDREKNSYPTQLQRMLGERYEVVNFGKSGATLLRRGHCPYNEQEEYKAALDFAADRVVIHLGLNDTDPRNWPNYRDDFTKDYLALIDAFRQANPKCKIWICRLTPISHRHTRFKSGTRDWYWQIQQNIEDIATLANTGLIDLQAGLYDRPDLLPDALHPTAEGAGIIARTVCQALTGDYGGLQMPMTYSDNMVLQREKPLRIAGTANAGEKVTVDIAGQKGEAVTAPDGKWSVTLPPMKAGGPYTLSISAASGKLDYTNVLIGEVWLCSGQSNMAFQVSSAVDSQRKAFLEFAARKPQIRLFDMKPRWATSAVEWDISTLDSLNRLQYYRDTEWKECDEETANRFSAVAFAFGQMLSDSLQVPVGLILNAIGGSPAEAWIDRRTLEFEFPDILYDWKQNDFIQGWARERAALNIRKSANKQQRHPYEPCYLYESGIRPLEKFPIRGVIWYQGESNAHNMEAHERLFHLLTKNWRENWAEELPFYYVQLSSIDRPSWLWFRDSQRRMLRSIPNSGMAVSSDHGDSLDVHPRHKREIGERLAHWALNKTYGHEVLPSGPLYRSVKFKDGAAYITFDYGKGMHSSDGGELRTFEVAGHDGSFVPAEAQIIDGKTVKVWNRQIARPRFVRYGWQPFTRANLVNEAGLPASTFRSEASPVSWFRLPDLPGTEKSPSSGVSAPFTGISGGQLLVAGGCNFPDKPAAEGGTKEYYSDIYALDITTRSPAGWRRIGKLPLPLAYGASVTIPEGLVWIGGNNNEEVSGQVFFVNWNGEKQQLHIFELPPLPIPLDNLSATYADGHLYVAGGKGKSQTAPIGKDGSQTAPTNPLFSLQLTPSLQKGWVRLPDFPGPVRVQPVLIAQQSEDGIRLYLAGGFQPVSPHQEAIVCTDMLSYHPETKQWRNEVFLPSFADGSHRTITGGCAIASGDSSIFLIGGVNYNRFRDALNHPEPDYLRHPTDWYKFNTSLLQYNTFTKRWTHLGDYKELARAGAGIANNANMTIIIGGELKPGIRTPEVNAFELIILPRKYSIAQNNN</sequence>
<dbReference type="GO" id="GO:0001681">
    <property type="term" value="F:sialate O-acetylesterase activity"/>
    <property type="evidence" value="ECO:0007669"/>
    <property type="project" value="InterPro"/>
</dbReference>
<dbReference type="Gene3D" id="2.60.40.10">
    <property type="entry name" value="Immunoglobulins"/>
    <property type="match status" value="1"/>
</dbReference>
<feature type="chain" id="PRO_5040427464" evidence="2">
    <location>
        <begin position="19"/>
        <end position="1065"/>
    </location>
</feature>
<dbReference type="InterPro" id="IPR036514">
    <property type="entry name" value="SGNH_hydro_sf"/>
</dbReference>
<dbReference type="InterPro" id="IPR013783">
    <property type="entry name" value="Ig-like_fold"/>
</dbReference>
<dbReference type="Proteomes" id="UP000195975">
    <property type="component" value="Unassembled WGS sequence"/>
</dbReference>
<keyword evidence="1" id="KW-0378">Hydrolase</keyword>
<dbReference type="InterPro" id="IPR019937">
    <property type="entry name" value="Cycl-permuted_mutarotase"/>
</dbReference>
<comment type="caution">
    <text evidence="5">The sequence shown here is derived from an EMBL/GenBank/DDBJ whole genome shotgun (WGS) entry which is preliminary data.</text>
</comment>
<dbReference type="InterPro" id="IPR039329">
    <property type="entry name" value="SIAE"/>
</dbReference>
<dbReference type="RefSeq" id="WP_021862803.1">
    <property type="nucleotide sequence ID" value="NZ_CAJLBM010000001.1"/>
</dbReference>
<dbReference type="PANTHER" id="PTHR22901:SF0">
    <property type="entry name" value="SIALATE O-ACETYLESTERASE"/>
    <property type="match status" value="1"/>
</dbReference>
<accession>A0A9Q5SV12</accession>
<evidence type="ECO:0000256" key="1">
    <source>
        <dbReference type="ARBA" id="ARBA00022801"/>
    </source>
</evidence>
<dbReference type="InterPro" id="IPR056734">
    <property type="entry name" value="NANM"/>
</dbReference>
<feature type="signal peptide" evidence="2">
    <location>
        <begin position="1"/>
        <end position="18"/>
    </location>
</feature>
<dbReference type="SUPFAM" id="SSF117281">
    <property type="entry name" value="Kelch motif"/>
    <property type="match status" value="1"/>
</dbReference>
<dbReference type="GO" id="GO:0005975">
    <property type="term" value="P:carbohydrate metabolic process"/>
    <property type="evidence" value="ECO:0007669"/>
    <property type="project" value="TreeGrafter"/>
</dbReference>
<evidence type="ECO:0000259" key="3">
    <source>
        <dbReference type="Pfam" id="PF03629"/>
    </source>
</evidence>
<evidence type="ECO:0000313" key="6">
    <source>
        <dbReference type="Proteomes" id="UP000195975"/>
    </source>
</evidence>
<gene>
    <name evidence="5" type="ORF">B5F96_01775</name>
</gene>
<dbReference type="Gene3D" id="3.40.50.1110">
    <property type="entry name" value="SGNH hydrolase"/>
    <property type="match status" value="2"/>
</dbReference>
<dbReference type="AlphaFoldDB" id="A0A9Q5SV12"/>
<dbReference type="Pfam" id="PF24996">
    <property type="entry name" value="NANM"/>
    <property type="match status" value="2"/>
</dbReference>
<evidence type="ECO:0000313" key="5">
    <source>
        <dbReference type="EMBL" id="OUO07419.1"/>
    </source>
</evidence>
<dbReference type="Pfam" id="PF03629">
    <property type="entry name" value="SASA"/>
    <property type="match status" value="1"/>
</dbReference>
<feature type="domain" description="Sialate O-acetylesterase" evidence="3">
    <location>
        <begin position="300"/>
        <end position="579"/>
    </location>
</feature>